<dbReference type="RefSeq" id="WP_197543181.1">
    <property type="nucleotide sequence ID" value="NZ_CP063120.1"/>
</dbReference>
<protein>
    <recommendedName>
        <fullName evidence="1">Immunity protein 40 domain-containing protein</fullName>
    </recommendedName>
</protein>
<dbReference type="AlphaFoldDB" id="A0A7M1NUS7"/>
<dbReference type="InterPro" id="IPR029080">
    <property type="entry name" value="Imm40"/>
</dbReference>
<gene>
    <name evidence="2" type="ORF">INP94_07430</name>
</gene>
<dbReference type="EMBL" id="CP063120">
    <property type="protein sequence ID" value="QOR16712.1"/>
    <property type="molecule type" value="Genomic_DNA"/>
</dbReference>
<organism evidence="2 3">
    <name type="scientific">Haemophilus parainfluenzae</name>
    <dbReference type="NCBI Taxonomy" id="729"/>
    <lineage>
        <taxon>Bacteria</taxon>
        <taxon>Pseudomonadati</taxon>
        <taxon>Pseudomonadota</taxon>
        <taxon>Gammaproteobacteria</taxon>
        <taxon>Pasteurellales</taxon>
        <taxon>Pasteurellaceae</taxon>
        <taxon>Haemophilus</taxon>
    </lineage>
</organism>
<name>A0A7M1NUS7_HAEPA</name>
<feature type="domain" description="Immunity protein 40" evidence="1">
    <location>
        <begin position="29"/>
        <end position="96"/>
    </location>
</feature>
<evidence type="ECO:0000313" key="2">
    <source>
        <dbReference type="EMBL" id="QOR16712.1"/>
    </source>
</evidence>
<proteinExistence type="predicted"/>
<reference evidence="2 3" key="1">
    <citation type="submission" date="2020-10" db="EMBL/GenBank/DDBJ databases">
        <title>Genomic diversity and antimicrobial resistance of Haemophilus colonising the airways of young children with cystic fibrosis.</title>
        <authorList>
            <person name="Watts S.C."/>
            <person name="Judd L.M."/>
            <person name="Carzino R."/>
            <person name="Ranganathan S."/>
            <person name="Holt K.E."/>
        </authorList>
    </citation>
    <scope>NUCLEOTIDE SEQUENCE [LARGE SCALE GENOMIC DNA]</scope>
    <source>
        <strain evidence="2 3">M1C137_2</strain>
    </source>
</reference>
<dbReference type="Pfam" id="PF15569">
    <property type="entry name" value="Imm40"/>
    <property type="match status" value="1"/>
</dbReference>
<dbReference type="Proteomes" id="UP000595009">
    <property type="component" value="Chromosome"/>
</dbReference>
<accession>A0A7M1NUS7</accession>
<evidence type="ECO:0000259" key="1">
    <source>
        <dbReference type="Pfam" id="PF15569"/>
    </source>
</evidence>
<sequence length="97" mass="11307">MNELIDIYINNGFSLFKQEESTVIISTKLSMRVLDILEGLNVLVLGGDIYRKSGDDFEHTYDNWYYAGNVHSESLEVARQYLDNLKEQELYVSFVFK</sequence>
<evidence type="ECO:0000313" key="3">
    <source>
        <dbReference type="Proteomes" id="UP000595009"/>
    </source>
</evidence>